<evidence type="ECO:0000313" key="14">
    <source>
        <dbReference type="EMBL" id="KCZ96593.1"/>
    </source>
</evidence>
<reference evidence="14 15" key="1">
    <citation type="journal article" date="2014" name="Antonie Van Leeuwenhoek">
        <title>Hyphomonas beringensis sp. nov. and Hyphomonas chukchiensis sp. nov., isolated from surface seawater of the Bering Sea and Chukchi Sea.</title>
        <authorList>
            <person name="Li C."/>
            <person name="Lai Q."/>
            <person name="Li G."/>
            <person name="Dong C."/>
            <person name="Wang J."/>
            <person name="Liao Y."/>
            <person name="Shao Z."/>
        </authorList>
    </citation>
    <scope>NUCLEOTIDE SEQUENCE [LARGE SCALE GENOMIC DNA]</scope>
    <source>
        <strain evidence="14 15">PS728</strain>
    </source>
</reference>
<keyword evidence="9 12" id="KW-0408">Iron</keyword>
<dbReference type="InterPro" id="IPR000701">
    <property type="entry name" value="SuccDH_FuR_B_TM-su"/>
</dbReference>
<dbReference type="GO" id="GO:0009055">
    <property type="term" value="F:electron transfer activity"/>
    <property type="evidence" value="ECO:0007669"/>
    <property type="project" value="InterPro"/>
</dbReference>
<dbReference type="GO" id="GO:0006099">
    <property type="term" value="P:tricarboxylic acid cycle"/>
    <property type="evidence" value="ECO:0007669"/>
    <property type="project" value="InterPro"/>
</dbReference>
<sequence>MSGPQRAATRPLSPHLQIWRYHVTMLASITHRITGAALYFGTFLIAAWLVALAISPDAFAAMQGIITSIPGKIILFLWAVAVMFHLFNGIRHLVWDGPGIGFSPKVASTVSTIIYFLAILGAVALMFAAGAF</sequence>
<evidence type="ECO:0000313" key="15">
    <source>
        <dbReference type="Proteomes" id="UP000027100"/>
    </source>
</evidence>
<dbReference type="NCBIfam" id="TIGR02970">
    <property type="entry name" value="succ_dehyd_cytB"/>
    <property type="match status" value="1"/>
</dbReference>
<evidence type="ECO:0000256" key="2">
    <source>
        <dbReference type="ARBA" id="ARBA00004141"/>
    </source>
</evidence>
<evidence type="ECO:0000256" key="11">
    <source>
        <dbReference type="ARBA" id="ARBA00025912"/>
    </source>
</evidence>
<gene>
    <name evidence="14" type="ORF">HPO_19088</name>
</gene>
<protein>
    <recommendedName>
        <fullName evidence="4">Succinate dehydrogenase cytochrome b556 subunit</fullName>
    </recommendedName>
</protein>
<evidence type="ECO:0000256" key="7">
    <source>
        <dbReference type="ARBA" id="ARBA00022723"/>
    </source>
</evidence>
<evidence type="ECO:0000256" key="10">
    <source>
        <dbReference type="ARBA" id="ARBA00023136"/>
    </source>
</evidence>
<feature type="transmembrane region" description="Helical" evidence="13">
    <location>
        <begin position="73"/>
        <end position="94"/>
    </location>
</feature>
<comment type="similarity">
    <text evidence="3">Belongs to the cytochrome b560 family.</text>
</comment>
<organism evidence="14 15">
    <name type="scientific">Hyphomonas polymorpha PS728</name>
    <dbReference type="NCBI Taxonomy" id="1280954"/>
    <lineage>
        <taxon>Bacteria</taxon>
        <taxon>Pseudomonadati</taxon>
        <taxon>Pseudomonadota</taxon>
        <taxon>Alphaproteobacteria</taxon>
        <taxon>Hyphomonadales</taxon>
        <taxon>Hyphomonadaceae</taxon>
        <taxon>Hyphomonas</taxon>
    </lineage>
</organism>
<comment type="function">
    <text evidence="1">Membrane-anchoring subunit of succinate dehydrogenase (SDH).</text>
</comment>
<dbReference type="RefSeq" id="WP_035602712.1">
    <property type="nucleotide sequence ID" value="NZ_ARYM01000045.1"/>
</dbReference>
<dbReference type="InterPro" id="IPR034804">
    <property type="entry name" value="SQR/QFR_C/D"/>
</dbReference>
<proteinExistence type="inferred from homology"/>
<evidence type="ECO:0000256" key="13">
    <source>
        <dbReference type="SAM" id="Phobius"/>
    </source>
</evidence>
<evidence type="ECO:0000256" key="12">
    <source>
        <dbReference type="PIRSR" id="PIRSR000178-1"/>
    </source>
</evidence>
<feature type="binding site" description="axial binding residue" evidence="12">
    <location>
        <position position="85"/>
    </location>
    <ligand>
        <name>heme</name>
        <dbReference type="ChEBI" id="CHEBI:30413"/>
        <note>ligand shared with second transmembrane subunit</note>
    </ligand>
    <ligandPart>
        <name>Fe</name>
        <dbReference type="ChEBI" id="CHEBI:18248"/>
    </ligandPart>
</feature>
<evidence type="ECO:0000256" key="3">
    <source>
        <dbReference type="ARBA" id="ARBA00007244"/>
    </source>
</evidence>
<dbReference type="EMBL" id="ARYM01000045">
    <property type="protein sequence ID" value="KCZ96593.1"/>
    <property type="molecule type" value="Genomic_DNA"/>
</dbReference>
<dbReference type="InterPro" id="IPR018495">
    <property type="entry name" value="Succ_DH_cyt_bsu_CS"/>
</dbReference>
<evidence type="ECO:0000256" key="6">
    <source>
        <dbReference type="ARBA" id="ARBA00022692"/>
    </source>
</evidence>
<dbReference type="GO" id="GO:0046872">
    <property type="term" value="F:metal ion binding"/>
    <property type="evidence" value="ECO:0007669"/>
    <property type="project" value="UniProtKB-KW"/>
</dbReference>
<keyword evidence="10 13" id="KW-0472">Membrane</keyword>
<dbReference type="InterPro" id="IPR014314">
    <property type="entry name" value="Succ_DH_cytb556"/>
</dbReference>
<dbReference type="CDD" id="cd03499">
    <property type="entry name" value="SQR_TypeC_SdhC"/>
    <property type="match status" value="1"/>
</dbReference>
<evidence type="ECO:0000256" key="8">
    <source>
        <dbReference type="ARBA" id="ARBA00022989"/>
    </source>
</evidence>
<keyword evidence="15" id="KW-1185">Reference proteome</keyword>
<name>A0A062VDP5_9PROT</name>
<dbReference type="GO" id="GO:0016020">
    <property type="term" value="C:membrane"/>
    <property type="evidence" value="ECO:0007669"/>
    <property type="project" value="UniProtKB-SubCell"/>
</dbReference>
<comment type="subunit">
    <text evidence="11">Part of an enzyme complex containing four subunits: a flavoprotein, an iron-sulfur protein, plus two membrane-anchoring proteins, SdhC and SdhD. The complex can form homotrimers.</text>
</comment>
<evidence type="ECO:0000256" key="1">
    <source>
        <dbReference type="ARBA" id="ARBA00004050"/>
    </source>
</evidence>
<keyword evidence="8 13" id="KW-1133">Transmembrane helix</keyword>
<evidence type="ECO:0000256" key="9">
    <source>
        <dbReference type="ARBA" id="ARBA00023004"/>
    </source>
</evidence>
<dbReference type="PIRSF" id="PIRSF000178">
    <property type="entry name" value="SDH_cyt_b560"/>
    <property type="match status" value="1"/>
</dbReference>
<dbReference type="PROSITE" id="PS01000">
    <property type="entry name" value="SDH_CYT_1"/>
    <property type="match status" value="1"/>
</dbReference>
<dbReference type="Gene3D" id="1.20.1300.10">
    <property type="entry name" value="Fumarate reductase/succinate dehydrogenase, transmembrane subunit"/>
    <property type="match status" value="1"/>
</dbReference>
<dbReference type="eggNOG" id="COG2009">
    <property type="taxonomic scope" value="Bacteria"/>
</dbReference>
<dbReference type="PANTHER" id="PTHR10978">
    <property type="entry name" value="SUCCINATE DEHYDROGENASE CYTOCHROME B560 SUBUNIT"/>
    <property type="match status" value="1"/>
</dbReference>
<dbReference type="AlphaFoldDB" id="A0A062VDP5"/>
<accession>A0A062VDP5</accession>
<dbReference type="Pfam" id="PF01127">
    <property type="entry name" value="Sdh_cyt"/>
    <property type="match status" value="1"/>
</dbReference>
<dbReference type="SUPFAM" id="SSF81343">
    <property type="entry name" value="Fumarate reductase respiratory complex transmembrane subunits"/>
    <property type="match status" value="1"/>
</dbReference>
<keyword evidence="6 13" id="KW-0812">Transmembrane</keyword>
<comment type="subcellular location">
    <subcellularLocation>
        <location evidence="2">Membrane</location>
        <topology evidence="2">Multi-pass membrane protein</topology>
    </subcellularLocation>
</comment>
<feature type="transmembrane region" description="Helical" evidence="13">
    <location>
        <begin position="106"/>
        <end position="129"/>
    </location>
</feature>
<evidence type="ECO:0000256" key="5">
    <source>
        <dbReference type="ARBA" id="ARBA00022617"/>
    </source>
</evidence>
<keyword evidence="5 12" id="KW-0349">Heme</keyword>
<dbReference type="PANTHER" id="PTHR10978:SF5">
    <property type="entry name" value="SUCCINATE DEHYDROGENASE CYTOCHROME B560 SUBUNIT, MITOCHONDRIAL"/>
    <property type="match status" value="1"/>
</dbReference>
<evidence type="ECO:0000256" key="4">
    <source>
        <dbReference type="ARBA" id="ARBA00020076"/>
    </source>
</evidence>
<feature type="transmembrane region" description="Helical" evidence="13">
    <location>
        <begin position="36"/>
        <end position="61"/>
    </location>
</feature>
<dbReference type="STRING" id="1280954.HPO_19088"/>
<dbReference type="PATRIC" id="fig|1280954.3.peg.3834"/>
<comment type="caution">
    <text evidence="14">The sequence shown here is derived from an EMBL/GenBank/DDBJ whole genome shotgun (WGS) entry which is preliminary data.</text>
</comment>
<dbReference type="OrthoDB" id="9799441at2"/>
<comment type="cofactor">
    <cofactor evidence="12">
        <name>heme</name>
        <dbReference type="ChEBI" id="CHEBI:30413"/>
    </cofactor>
    <text evidence="12">The heme is bound between the two transmembrane subunits.</text>
</comment>
<keyword evidence="7 12" id="KW-0479">Metal-binding</keyword>
<dbReference type="Proteomes" id="UP000027100">
    <property type="component" value="Unassembled WGS sequence"/>
</dbReference>